<keyword evidence="5" id="KW-0997">Cell inner membrane</keyword>
<dbReference type="EMBL" id="SLZW01000009">
    <property type="protein sequence ID" value="TCS60891.1"/>
    <property type="molecule type" value="Genomic_DNA"/>
</dbReference>
<dbReference type="RefSeq" id="WP_132939718.1">
    <property type="nucleotide sequence ID" value="NZ_CP119676.1"/>
</dbReference>
<evidence type="ECO:0000313" key="19">
    <source>
        <dbReference type="Proteomes" id="UP000295304"/>
    </source>
</evidence>
<dbReference type="InterPro" id="IPR050980">
    <property type="entry name" value="2C_sensor_his_kinase"/>
</dbReference>
<keyword evidence="4" id="KW-1003">Cell membrane</keyword>
<evidence type="ECO:0000259" key="17">
    <source>
        <dbReference type="PROSITE" id="PS50885"/>
    </source>
</evidence>
<keyword evidence="8 15" id="KW-0812">Transmembrane</keyword>
<dbReference type="PANTHER" id="PTHR44936:SF5">
    <property type="entry name" value="SENSOR HISTIDINE KINASE ENVZ"/>
    <property type="match status" value="1"/>
</dbReference>
<dbReference type="SUPFAM" id="SSF47384">
    <property type="entry name" value="Homodimeric domain of signal transducing histidine kinase"/>
    <property type="match status" value="1"/>
</dbReference>
<evidence type="ECO:0000259" key="16">
    <source>
        <dbReference type="PROSITE" id="PS50109"/>
    </source>
</evidence>
<comment type="caution">
    <text evidence="18">The sequence shown here is derived from an EMBL/GenBank/DDBJ whole genome shotgun (WGS) entry which is preliminary data.</text>
</comment>
<evidence type="ECO:0000256" key="6">
    <source>
        <dbReference type="ARBA" id="ARBA00022553"/>
    </source>
</evidence>
<feature type="transmembrane region" description="Helical" evidence="15">
    <location>
        <begin position="163"/>
        <end position="182"/>
    </location>
</feature>
<evidence type="ECO:0000256" key="8">
    <source>
        <dbReference type="ARBA" id="ARBA00022692"/>
    </source>
</evidence>
<evidence type="ECO:0000256" key="11">
    <source>
        <dbReference type="ARBA" id="ARBA00022840"/>
    </source>
</evidence>
<dbReference type="InterPro" id="IPR036097">
    <property type="entry name" value="HisK_dim/P_sf"/>
</dbReference>
<dbReference type="PRINTS" id="PR00344">
    <property type="entry name" value="BCTRLSENSOR"/>
</dbReference>
<name>A0A4V2UN66_9PROT</name>
<evidence type="ECO:0000313" key="18">
    <source>
        <dbReference type="EMBL" id="TCS60891.1"/>
    </source>
</evidence>
<dbReference type="SMART" id="SM00388">
    <property type="entry name" value="HisKA"/>
    <property type="match status" value="1"/>
</dbReference>
<proteinExistence type="predicted"/>
<evidence type="ECO:0000256" key="13">
    <source>
        <dbReference type="ARBA" id="ARBA00023012"/>
    </source>
</evidence>
<dbReference type="InterPro" id="IPR003660">
    <property type="entry name" value="HAMP_dom"/>
</dbReference>
<keyword evidence="19" id="KW-1185">Reference proteome</keyword>
<organism evidence="18 19">
    <name type="scientific">Varunaivibrio sulfuroxidans</name>
    <dbReference type="NCBI Taxonomy" id="1773489"/>
    <lineage>
        <taxon>Bacteria</taxon>
        <taxon>Pseudomonadati</taxon>
        <taxon>Pseudomonadota</taxon>
        <taxon>Alphaproteobacteria</taxon>
        <taxon>Rhodospirillales</taxon>
        <taxon>Magnetovibrionaceae</taxon>
        <taxon>Varunaivibrio</taxon>
    </lineage>
</organism>
<evidence type="ECO:0000256" key="15">
    <source>
        <dbReference type="SAM" id="Phobius"/>
    </source>
</evidence>
<comment type="subcellular location">
    <subcellularLocation>
        <location evidence="2">Cell inner membrane</location>
        <topology evidence="2">Multi-pass membrane protein</topology>
    </subcellularLocation>
</comment>
<dbReference type="PANTHER" id="PTHR44936">
    <property type="entry name" value="SENSOR PROTEIN CREC"/>
    <property type="match status" value="1"/>
</dbReference>
<dbReference type="CDD" id="cd00082">
    <property type="entry name" value="HisKA"/>
    <property type="match status" value="1"/>
</dbReference>
<evidence type="ECO:0000256" key="14">
    <source>
        <dbReference type="ARBA" id="ARBA00023136"/>
    </source>
</evidence>
<dbReference type="SUPFAM" id="SSF55874">
    <property type="entry name" value="ATPase domain of HSP90 chaperone/DNA topoisomerase II/histidine kinase"/>
    <property type="match status" value="1"/>
</dbReference>
<dbReference type="InterPro" id="IPR004358">
    <property type="entry name" value="Sig_transdc_His_kin-like_C"/>
</dbReference>
<dbReference type="Gene3D" id="1.10.287.130">
    <property type="match status" value="1"/>
</dbReference>
<dbReference type="Pfam" id="PF02518">
    <property type="entry name" value="HATPase_c"/>
    <property type="match status" value="1"/>
</dbReference>
<dbReference type="InterPro" id="IPR003661">
    <property type="entry name" value="HisK_dim/P_dom"/>
</dbReference>
<evidence type="ECO:0000256" key="2">
    <source>
        <dbReference type="ARBA" id="ARBA00004429"/>
    </source>
</evidence>
<evidence type="ECO:0000256" key="3">
    <source>
        <dbReference type="ARBA" id="ARBA00012438"/>
    </source>
</evidence>
<evidence type="ECO:0000256" key="5">
    <source>
        <dbReference type="ARBA" id="ARBA00022519"/>
    </source>
</evidence>
<keyword evidence="10 18" id="KW-0418">Kinase</keyword>
<dbReference type="OrthoDB" id="9804645at2"/>
<feature type="domain" description="HAMP" evidence="17">
    <location>
        <begin position="183"/>
        <end position="235"/>
    </location>
</feature>
<feature type="domain" description="Histidine kinase" evidence="16">
    <location>
        <begin position="243"/>
        <end position="439"/>
    </location>
</feature>
<dbReference type="InterPro" id="IPR036890">
    <property type="entry name" value="HATPase_C_sf"/>
</dbReference>
<dbReference type="AlphaFoldDB" id="A0A4V2UN66"/>
<feature type="transmembrane region" description="Helical" evidence="15">
    <location>
        <begin position="21"/>
        <end position="40"/>
    </location>
</feature>
<keyword evidence="13" id="KW-0902">Two-component regulatory system</keyword>
<sequence length="439" mass="48904">MPSVSALVKRVLPKSLLGRSLLILVTPLVLLQVVSALIFFETHWSKVTLKMARTVAADIAVVIDLMREFPDAHHQQWIFHRASDLNFRLKMMPGKILENTVPQGNNLGERMLILAMDEYVRKPFRFYPNMEARHMVIDVQLAHGVLRVIVSDKRLFSSTASVFVLWMVGTSLLLFGVATIFMRNQVRPIRRLARAADDFGKGRDSPKFKPEGASEVRQAASAFIVMRDRLVRQIAQRTEMLAGVSHDLRTPLTRMKLQLAMMGDVEGAGELKQDIDDMEHMLGEYLAFARGEGGEKPAEIELSEMLHDIVAKARRKGGRIDFHSEGMVVVTGRLNALTRCLTNLLDNAVRYGRTVAVRLGVRENSVEVVIDDDGPGIPKDKRADVFKPFFRLDGSRNPVTGGVGLGMTIARDVVRAQGGDIELTDAPLGGLRVKVRLPL</sequence>
<keyword evidence="7" id="KW-0808">Transferase</keyword>
<reference evidence="18 19" key="1">
    <citation type="submission" date="2019-03" db="EMBL/GenBank/DDBJ databases">
        <title>Genomic Encyclopedia of Type Strains, Phase IV (KMG-IV): sequencing the most valuable type-strain genomes for metagenomic binning, comparative biology and taxonomic classification.</title>
        <authorList>
            <person name="Goeker M."/>
        </authorList>
    </citation>
    <scope>NUCLEOTIDE SEQUENCE [LARGE SCALE GENOMIC DNA]</scope>
    <source>
        <strain evidence="18 19">DSM 101688</strain>
    </source>
</reference>
<dbReference type="PROSITE" id="PS50109">
    <property type="entry name" value="HIS_KIN"/>
    <property type="match status" value="1"/>
</dbReference>
<evidence type="ECO:0000256" key="10">
    <source>
        <dbReference type="ARBA" id="ARBA00022777"/>
    </source>
</evidence>
<evidence type="ECO:0000256" key="9">
    <source>
        <dbReference type="ARBA" id="ARBA00022741"/>
    </source>
</evidence>
<dbReference type="InterPro" id="IPR003594">
    <property type="entry name" value="HATPase_dom"/>
</dbReference>
<protein>
    <recommendedName>
        <fullName evidence="3">histidine kinase</fullName>
        <ecNumber evidence="3">2.7.13.3</ecNumber>
    </recommendedName>
</protein>
<dbReference type="Proteomes" id="UP000295304">
    <property type="component" value="Unassembled WGS sequence"/>
</dbReference>
<evidence type="ECO:0000256" key="12">
    <source>
        <dbReference type="ARBA" id="ARBA00022989"/>
    </source>
</evidence>
<dbReference type="SMART" id="SM00304">
    <property type="entry name" value="HAMP"/>
    <property type="match status" value="1"/>
</dbReference>
<keyword evidence="6" id="KW-0597">Phosphoprotein</keyword>
<keyword evidence="12 15" id="KW-1133">Transmembrane helix</keyword>
<dbReference type="CDD" id="cd06225">
    <property type="entry name" value="HAMP"/>
    <property type="match status" value="1"/>
</dbReference>
<dbReference type="Gene3D" id="3.30.565.10">
    <property type="entry name" value="Histidine kinase-like ATPase, C-terminal domain"/>
    <property type="match status" value="1"/>
</dbReference>
<dbReference type="GO" id="GO:0005886">
    <property type="term" value="C:plasma membrane"/>
    <property type="evidence" value="ECO:0007669"/>
    <property type="project" value="UniProtKB-SubCell"/>
</dbReference>
<dbReference type="GO" id="GO:0005524">
    <property type="term" value="F:ATP binding"/>
    <property type="evidence" value="ECO:0007669"/>
    <property type="project" value="UniProtKB-KW"/>
</dbReference>
<comment type="catalytic activity">
    <reaction evidence="1">
        <text>ATP + protein L-histidine = ADP + protein N-phospho-L-histidine.</text>
        <dbReference type="EC" id="2.7.13.3"/>
    </reaction>
</comment>
<keyword evidence="9" id="KW-0547">Nucleotide-binding</keyword>
<gene>
    <name evidence="18" type="ORF">EDD55_10951</name>
</gene>
<keyword evidence="14 15" id="KW-0472">Membrane</keyword>
<dbReference type="GO" id="GO:0000155">
    <property type="term" value="F:phosphorelay sensor kinase activity"/>
    <property type="evidence" value="ECO:0007669"/>
    <property type="project" value="InterPro"/>
</dbReference>
<dbReference type="PROSITE" id="PS50885">
    <property type="entry name" value="HAMP"/>
    <property type="match status" value="1"/>
</dbReference>
<evidence type="ECO:0000256" key="4">
    <source>
        <dbReference type="ARBA" id="ARBA00022475"/>
    </source>
</evidence>
<dbReference type="Pfam" id="PF00672">
    <property type="entry name" value="HAMP"/>
    <property type="match status" value="1"/>
</dbReference>
<dbReference type="Pfam" id="PF00512">
    <property type="entry name" value="HisKA"/>
    <property type="match status" value="1"/>
</dbReference>
<dbReference type="InterPro" id="IPR005467">
    <property type="entry name" value="His_kinase_dom"/>
</dbReference>
<dbReference type="EC" id="2.7.13.3" evidence="3"/>
<dbReference type="SMART" id="SM00387">
    <property type="entry name" value="HATPase_c"/>
    <property type="match status" value="1"/>
</dbReference>
<keyword evidence="11" id="KW-0067">ATP-binding</keyword>
<evidence type="ECO:0000256" key="1">
    <source>
        <dbReference type="ARBA" id="ARBA00000085"/>
    </source>
</evidence>
<evidence type="ECO:0000256" key="7">
    <source>
        <dbReference type="ARBA" id="ARBA00022679"/>
    </source>
</evidence>
<accession>A0A4V2UN66</accession>